<evidence type="ECO:0000313" key="3">
    <source>
        <dbReference type="Proteomes" id="UP001497516"/>
    </source>
</evidence>
<feature type="compositionally biased region" description="Polar residues" evidence="1">
    <location>
        <begin position="75"/>
        <end position="84"/>
    </location>
</feature>
<dbReference type="AlphaFoldDB" id="A0AAV2DKB2"/>
<evidence type="ECO:0000313" key="2">
    <source>
        <dbReference type="EMBL" id="CAL1373702.1"/>
    </source>
</evidence>
<feature type="region of interest" description="Disordered" evidence="1">
    <location>
        <begin position="58"/>
        <end position="84"/>
    </location>
</feature>
<evidence type="ECO:0000256" key="1">
    <source>
        <dbReference type="SAM" id="MobiDB-lite"/>
    </source>
</evidence>
<gene>
    <name evidence="2" type="ORF">LTRI10_LOCUS15621</name>
</gene>
<proteinExistence type="predicted"/>
<keyword evidence="3" id="KW-1185">Reference proteome</keyword>
<sequence>MKRKEAGEPSAAENPRKAARVDAQTGRVGEHAAQAERAAVRVNDREVQQLPLVIVDGDASGARVDASQRPEKSAAGSTSGATLQQRLPDMANAINYFRDVRIHTGAACNSAAANTAL</sequence>
<feature type="region of interest" description="Disordered" evidence="1">
    <location>
        <begin position="1"/>
        <end position="31"/>
    </location>
</feature>
<dbReference type="EMBL" id="OZ034816">
    <property type="protein sequence ID" value="CAL1373702.1"/>
    <property type="molecule type" value="Genomic_DNA"/>
</dbReference>
<reference evidence="2 3" key="1">
    <citation type="submission" date="2024-04" db="EMBL/GenBank/DDBJ databases">
        <authorList>
            <person name="Fracassetti M."/>
        </authorList>
    </citation>
    <scope>NUCLEOTIDE SEQUENCE [LARGE SCALE GENOMIC DNA]</scope>
</reference>
<organism evidence="2 3">
    <name type="scientific">Linum trigynum</name>
    <dbReference type="NCBI Taxonomy" id="586398"/>
    <lineage>
        <taxon>Eukaryota</taxon>
        <taxon>Viridiplantae</taxon>
        <taxon>Streptophyta</taxon>
        <taxon>Embryophyta</taxon>
        <taxon>Tracheophyta</taxon>
        <taxon>Spermatophyta</taxon>
        <taxon>Magnoliopsida</taxon>
        <taxon>eudicotyledons</taxon>
        <taxon>Gunneridae</taxon>
        <taxon>Pentapetalae</taxon>
        <taxon>rosids</taxon>
        <taxon>fabids</taxon>
        <taxon>Malpighiales</taxon>
        <taxon>Linaceae</taxon>
        <taxon>Linum</taxon>
    </lineage>
</organism>
<protein>
    <submittedName>
        <fullName evidence="2">Uncharacterized protein</fullName>
    </submittedName>
</protein>
<name>A0AAV2DKB2_9ROSI</name>
<dbReference type="Proteomes" id="UP001497516">
    <property type="component" value="Chromosome 3"/>
</dbReference>
<accession>A0AAV2DKB2</accession>